<name>A0A2K6FU58_PROCO</name>
<reference evidence="9" key="1">
    <citation type="submission" date="2025-08" db="UniProtKB">
        <authorList>
            <consortium name="Ensembl"/>
        </authorList>
    </citation>
    <scope>IDENTIFICATION</scope>
</reference>
<dbReference type="CTD" id="754"/>
<evidence type="ECO:0000256" key="5">
    <source>
        <dbReference type="ARBA" id="ARBA00023136"/>
    </source>
</evidence>
<proteinExistence type="predicted"/>
<comment type="subcellular location">
    <subcellularLocation>
        <location evidence="1">Membrane</location>
        <topology evidence="1">Single-pass type I membrane protein</topology>
    </subcellularLocation>
</comment>
<dbReference type="PANTHER" id="PTHR15191:SF14">
    <property type="entry name" value="PITUITARY TUMOR-TRANSFORMING GENE 1 PROTEIN-INTERACTING PROTEIN"/>
    <property type="match status" value="1"/>
</dbReference>
<feature type="signal peptide" evidence="8">
    <location>
        <begin position="1"/>
        <end position="32"/>
    </location>
</feature>
<dbReference type="OrthoDB" id="5829916at2759"/>
<keyword evidence="4 7" id="KW-1133">Transmembrane helix</keyword>
<evidence type="ECO:0000256" key="1">
    <source>
        <dbReference type="ARBA" id="ARBA00004479"/>
    </source>
</evidence>
<evidence type="ECO:0000256" key="2">
    <source>
        <dbReference type="ARBA" id="ARBA00022692"/>
    </source>
</evidence>
<keyword evidence="10" id="KW-1185">Reference proteome</keyword>
<feature type="chain" id="PRO_5014417049" evidence="8">
    <location>
        <begin position="33"/>
        <end position="180"/>
    </location>
</feature>
<keyword evidence="5 7" id="KW-0472">Membrane</keyword>
<dbReference type="GO" id="GO:0005737">
    <property type="term" value="C:cytoplasm"/>
    <property type="evidence" value="ECO:0007669"/>
    <property type="project" value="Ensembl"/>
</dbReference>
<feature type="transmembrane region" description="Helical" evidence="7">
    <location>
        <begin position="97"/>
        <end position="121"/>
    </location>
</feature>
<dbReference type="Ensembl" id="ENSPCOT00000028157.1">
    <property type="protein sequence ID" value="ENSPCOP00000017520.1"/>
    <property type="gene ID" value="ENSPCOG00000020581.1"/>
</dbReference>
<dbReference type="GO" id="GO:0016020">
    <property type="term" value="C:membrane"/>
    <property type="evidence" value="ECO:0007669"/>
    <property type="project" value="UniProtKB-SubCell"/>
</dbReference>
<keyword evidence="3 8" id="KW-0732">Signal</keyword>
<dbReference type="OMA" id="CVEYPVR"/>
<dbReference type="KEGG" id="pcoq:105817082"/>
<protein>
    <submittedName>
        <fullName evidence="9">PTTG1 interacting protein</fullName>
    </submittedName>
</protein>
<dbReference type="PANTHER" id="PTHR15191">
    <property type="entry name" value="PROTEIN CBG20567"/>
    <property type="match status" value="1"/>
</dbReference>
<gene>
    <name evidence="9" type="primary">PTTG1IP</name>
</gene>
<evidence type="ECO:0000256" key="6">
    <source>
        <dbReference type="SAM" id="MobiDB-lite"/>
    </source>
</evidence>
<dbReference type="GO" id="GO:0031398">
    <property type="term" value="P:positive regulation of protein ubiquitination"/>
    <property type="evidence" value="ECO:0007669"/>
    <property type="project" value="Ensembl"/>
</dbReference>
<dbReference type="STRING" id="379532.ENSPCOP00000017520"/>
<evidence type="ECO:0000256" key="8">
    <source>
        <dbReference type="SAM" id="SignalP"/>
    </source>
</evidence>
<dbReference type="AlphaFoldDB" id="A0A2K6FU58"/>
<evidence type="ECO:0000256" key="7">
    <source>
        <dbReference type="SAM" id="Phobius"/>
    </source>
</evidence>
<evidence type="ECO:0000313" key="9">
    <source>
        <dbReference type="Ensembl" id="ENSPCOP00000017520.1"/>
    </source>
</evidence>
<dbReference type="GeneTree" id="ENSGT00390000004977"/>
<feature type="region of interest" description="Disordered" evidence="6">
    <location>
        <begin position="132"/>
        <end position="158"/>
    </location>
</feature>
<dbReference type="GO" id="GO:1902254">
    <property type="term" value="P:negative regulation of intrinsic apoptotic signaling pathway by p53 class mediator"/>
    <property type="evidence" value="ECO:0007669"/>
    <property type="project" value="Ensembl"/>
</dbReference>
<dbReference type="Proteomes" id="UP000233160">
    <property type="component" value="Unassembled WGS sequence"/>
</dbReference>
<evidence type="ECO:0000256" key="3">
    <source>
        <dbReference type="ARBA" id="ARBA00022729"/>
    </source>
</evidence>
<sequence length="180" mass="20043">MAPGGARGPTPHWGLPLGGAALLLLLVPAAAAQEPPAAACSQNTNGTCGDCLKNVSCLWCNTNKACLDYPVTNILPPSSLCQLSSARWGVCWVNFEALIIAMSVVGVAILLGIAVCCCCCCRRKRRRELDKSDEKEMREREERRMRQEERRAEMKSRHDEIRKKYGLFKEENPYARFENN</sequence>
<dbReference type="GO" id="GO:0006606">
    <property type="term" value="P:protein import into nucleus"/>
    <property type="evidence" value="ECO:0007669"/>
    <property type="project" value="Ensembl"/>
</dbReference>
<dbReference type="InterPro" id="IPR052304">
    <property type="entry name" value="PTTG1IP"/>
</dbReference>
<organism evidence="9 10">
    <name type="scientific">Propithecus coquereli</name>
    <name type="common">Coquerel's sifaka</name>
    <name type="synonym">Propithecus verreauxi coquereli</name>
    <dbReference type="NCBI Taxonomy" id="379532"/>
    <lineage>
        <taxon>Eukaryota</taxon>
        <taxon>Metazoa</taxon>
        <taxon>Chordata</taxon>
        <taxon>Craniata</taxon>
        <taxon>Vertebrata</taxon>
        <taxon>Euteleostomi</taxon>
        <taxon>Mammalia</taxon>
        <taxon>Eutheria</taxon>
        <taxon>Euarchontoglires</taxon>
        <taxon>Primates</taxon>
        <taxon>Strepsirrhini</taxon>
        <taxon>Lemuriformes</taxon>
        <taxon>Indriidae</taxon>
        <taxon>Propithecus</taxon>
    </lineage>
</organism>
<evidence type="ECO:0000313" key="10">
    <source>
        <dbReference type="Proteomes" id="UP000233160"/>
    </source>
</evidence>
<evidence type="ECO:0000256" key="4">
    <source>
        <dbReference type="ARBA" id="ARBA00022989"/>
    </source>
</evidence>
<dbReference type="GO" id="GO:0002039">
    <property type="term" value="F:p53 binding"/>
    <property type="evidence" value="ECO:0007669"/>
    <property type="project" value="Ensembl"/>
</dbReference>
<dbReference type="GeneID" id="105817082"/>
<dbReference type="GO" id="GO:0005654">
    <property type="term" value="C:nucleoplasm"/>
    <property type="evidence" value="ECO:0007669"/>
    <property type="project" value="Ensembl"/>
</dbReference>
<dbReference type="GO" id="GO:0043518">
    <property type="term" value="P:negative regulation of DNA damage response, signal transduction by p53 class mediator"/>
    <property type="evidence" value="ECO:0007669"/>
    <property type="project" value="Ensembl"/>
</dbReference>
<accession>A0A2K6FU58</accession>
<dbReference type="RefSeq" id="XP_012508155.1">
    <property type="nucleotide sequence ID" value="XM_012652701.1"/>
</dbReference>
<reference evidence="9" key="2">
    <citation type="submission" date="2025-09" db="UniProtKB">
        <authorList>
            <consortium name="Ensembl"/>
        </authorList>
    </citation>
    <scope>IDENTIFICATION</scope>
</reference>
<keyword evidence="2 7" id="KW-0812">Transmembrane</keyword>